<feature type="transmembrane region" description="Helical" evidence="6">
    <location>
        <begin position="462"/>
        <end position="481"/>
    </location>
</feature>
<feature type="domain" description="ResB-like" evidence="7">
    <location>
        <begin position="34"/>
        <end position="514"/>
    </location>
</feature>
<evidence type="ECO:0000256" key="4">
    <source>
        <dbReference type="ARBA" id="ARBA00022989"/>
    </source>
</evidence>
<dbReference type="InterPro" id="IPR023494">
    <property type="entry name" value="Cyt_c_bgen_Ccs1/CcsB/ResB"/>
</dbReference>
<reference evidence="8 9" key="1">
    <citation type="submission" date="2018-08" db="EMBL/GenBank/DDBJ databases">
        <title>Sequencing the genomes of 1000 actinobacteria strains.</title>
        <authorList>
            <person name="Klenk H.-P."/>
        </authorList>
    </citation>
    <scope>NUCLEOTIDE SEQUENCE [LARGE SCALE GENOMIC DNA]</scope>
    <source>
        <strain evidence="8 9">DSM 22967</strain>
    </source>
</reference>
<organism evidence="8 9">
    <name type="scientific">Calidifontibacter indicus</name>
    <dbReference type="NCBI Taxonomy" id="419650"/>
    <lineage>
        <taxon>Bacteria</taxon>
        <taxon>Bacillati</taxon>
        <taxon>Actinomycetota</taxon>
        <taxon>Actinomycetes</taxon>
        <taxon>Micrococcales</taxon>
        <taxon>Dermacoccaceae</taxon>
        <taxon>Calidifontibacter</taxon>
    </lineage>
</organism>
<sequence>MTTTETRPTASGPTQPKLGLVGTLRWLWRQLTSMRTALFLLLILSVAAVPGSIFPQRSINAGRVTDYLDKHKTVGPWLDRFGFFDVFSSPWFAAIYLLLIVSLLGCVIPRMRIHYRSLRSPIPKVPARLGRLAASADEEIDAAPAEVIAAARTALGRRRYRLREDDLPADGPLELSAEGGRLRETGNLLFHLSLVIVIISVAMGSLLGWRGDVIVPEKSDFASTMTRYDTLDPGPWVDLEKITPWTLTMNKLDVSFEENVPADSPQYGQPRSFTAQVTTTDGAGGKATDQQISVNHPLKIGGSNVYLLGNGYAPKVVVRDAKGKVLYDDATPFLPQDNNYRSVGAIKVTGASPQQYGFFGLFLPSVAFDDVQGPYSTFPDLKEPALVLGMYEGNLFPGGRPQSVFSLDTSEMKQVMATNGQPLRMMIRPGETIQLPGGRGSITLEAVPRWAGLSVRTDPGKVPALVGAMLGLIGLVMSMVLRRRRIFLRVTPTDAGGSRVQIGALAKGDDPRLQLAVDELLGTLRASTSGATYPVQDKKAGPR</sequence>
<name>A0A3D9UL84_9MICO</name>
<feature type="transmembrane region" description="Helical" evidence="6">
    <location>
        <begin position="37"/>
        <end position="54"/>
    </location>
</feature>
<dbReference type="Pfam" id="PF05140">
    <property type="entry name" value="ResB"/>
    <property type="match status" value="1"/>
</dbReference>
<feature type="transmembrane region" description="Helical" evidence="6">
    <location>
        <begin position="188"/>
        <end position="209"/>
    </location>
</feature>
<protein>
    <submittedName>
        <fullName evidence="8">Cytochrome c biogenesis protein</fullName>
    </submittedName>
</protein>
<evidence type="ECO:0000256" key="6">
    <source>
        <dbReference type="SAM" id="Phobius"/>
    </source>
</evidence>
<keyword evidence="5 6" id="KW-0472">Membrane</keyword>
<accession>A0A3D9UL84</accession>
<evidence type="ECO:0000313" key="9">
    <source>
        <dbReference type="Proteomes" id="UP000256253"/>
    </source>
</evidence>
<keyword evidence="9" id="KW-1185">Reference proteome</keyword>
<evidence type="ECO:0000256" key="2">
    <source>
        <dbReference type="ARBA" id="ARBA00022692"/>
    </source>
</evidence>
<dbReference type="EMBL" id="QTUA01000001">
    <property type="protein sequence ID" value="REF30096.1"/>
    <property type="molecule type" value="Genomic_DNA"/>
</dbReference>
<evidence type="ECO:0000313" key="8">
    <source>
        <dbReference type="EMBL" id="REF30096.1"/>
    </source>
</evidence>
<feature type="transmembrane region" description="Helical" evidence="6">
    <location>
        <begin position="91"/>
        <end position="109"/>
    </location>
</feature>
<dbReference type="GO" id="GO:0016020">
    <property type="term" value="C:membrane"/>
    <property type="evidence" value="ECO:0007669"/>
    <property type="project" value="UniProtKB-SubCell"/>
</dbReference>
<evidence type="ECO:0000256" key="1">
    <source>
        <dbReference type="ARBA" id="ARBA00004141"/>
    </source>
</evidence>
<evidence type="ECO:0000256" key="3">
    <source>
        <dbReference type="ARBA" id="ARBA00022748"/>
    </source>
</evidence>
<keyword evidence="3" id="KW-0201">Cytochrome c-type biogenesis</keyword>
<dbReference type="AlphaFoldDB" id="A0A3D9UL84"/>
<keyword evidence="2 6" id="KW-0812">Transmembrane</keyword>
<dbReference type="PANTHER" id="PTHR31566:SF0">
    <property type="entry name" value="CYTOCHROME C BIOGENESIS PROTEIN CCS1, CHLOROPLASTIC"/>
    <property type="match status" value="1"/>
</dbReference>
<dbReference type="Proteomes" id="UP000256253">
    <property type="component" value="Unassembled WGS sequence"/>
</dbReference>
<dbReference type="InterPro" id="IPR007816">
    <property type="entry name" value="ResB-like_domain"/>
</dbReference>
<gene>
    <name evidence="8" type="ORF">DFJ65_1089</name>
</gene>
<comment type="caution">
    <text evidence="8">The sequence shown here is derived from an EMBL/GenBank/DDBJ whole genome shotgun (WGS) entry which is preliminary data.</text>
</comment>
<proteinExistence type="predicted"/>
<dbReference type="OrthoDB" id="3949537at2"/>
<keyword evidence="4 6" id="KW-1133">Transmembrane helix</keyword>
<evidence type="ECO:0000256" key="5">
    <source>
        <dbReference type="ARBA" id="ARBA00023136"/>
    </source>
</evidence>
<dbReference type="GO" id="GO:0017004">
    <property type="term" value="P:cytochrome complex assembly"/>
    <property type="evidence" value="ECO:0007669"/>
    <property type="project" value="UniProtKB-KW"/>
</dbReference>
<dbReference type="PANTHER" id="PTHR31566">
    <property type="entry name" value="CYTOCHROME C BIOGENESIS PROTEIN CCS1, CHLOROPLASTIC"/>
    <property type="match status" value="1"/>
</dbReference>
<comment type="subcellular location">
    <subcellularLocation>
        <location evidence="1">Membrane</location>
        <topology evidence="1">Multi-pass membrane protein</topology>
    </subcellularLocation>
</comment>
<dbReference type="RefSeq" id="WP_115922134.1">
    <property type="nucleotide sequence ID" value="NZ_QTUA01000001.1"/>
</dbReference>
<evidence type="ECO:0000259" key="7">
    <source>
        <dbReference type="Pfam" id="PF05140"/>
    </source>
</evidence>